<evidence type="ECO:0000259" key="2">
    <source>
        <dbReference type="SMART" id="SM00244"/>
    </source>
</evidence>
<dbReference type="EMBL" id="QLYR01000003">
    <property type="protein sequence ID" value="RAQ29346.1"/>
    <property type="molecule type" value="Genomic_DNA"/>
</dbReference>
<dbReference type="SMART" id="SM00244">
    <property type="entry name" value="PHB"/>
    <property type="match status" value="1"/>
</dbReference>
<comment type="caution">
    <text evidence="3">The sequence shown here is derived from an EMBL/GenBank/DDBJ whole genome shotgun (WGS) entry which is preliminary data.</text>
</comment>
<dbReference type="InterPro" id="IPR000163">
    <property type="entry name" value="Prohibitin"/>
</dbReference>
<protein>
    <submittedName>
        <fullName evidence="3">Prohibitin family protein</fullName>
    </submittedName>
</protein>
<dbReference type="PANTHER" id="PTHR23222:SF0">
    <property type="entry name" value="PROHIBITIN 1"/>
    <property type="match status" value="1"/>
</dbReference>
<evidence type="ECO:0000313" key="4">
    <source>
        <dbReference type="Proteomes" id="UP000249377"/>
    </source>
</evidence>
<dbReference type="GO" id="GO:0016020">
    <property type="term" value="C:membrane"/>
    <property type="evidence" value="ECO:0007669"/>
    <property type="project" value="InterPro"/>
</dbReference>
<dbReference type="PANTHER" id="PTHR23222">
    <property type="entry name" value="PROHIBITIN"/>
    <property type="match status" value="1"/>
</dbReference>
<dbReference type="CDD" id="cd03401">
    <property type="entry name" value="SPFH_prohibitin"/>
    <property type="match status" value="1"/>
</dbReference>
<dbReference type="InterPro" id="IPR001107">
    <property type="entry name" value="Band_7"/>
</dbReference>
<feature type="domain" description="Band 7" evidence="2">
    <location>
        <begin position="20"/>
        <end position="181"/>
    </location>
</feature>
<dbReference type="Pfam" id="PF01145">
    <property type="entry name" value="Band_7"/>
    <property type="match status" value="1"/>
</dbReference>
<proteinExistence type="predicted"/>
<keyword evidence="4" id="KW-1185">Reference proteome</keyword>
<gene>
    <name evidence="3" type="ORF">DPQ25_07485</name>
</gene>
<dbReference type="InterPro" id="IPR036013">
    <property type="entry name" value="Band_7/SPFH_dom_sf"/>
</dbReference>
<dbReference type="Gene3D" id="3.30.479.30">
    <property type="entry name" value="Band 7 domain"/>
    <property type="match status" value="1"/>
</dbReference>
<dbReference type="AlphaFoldDB" id="A0A328UCQ9"/>
<reference evidence="3 4" key="1">
    <citation type="submission" date="2018-06" db="EMBL/GenBank/DDBJ databases">
        <title>Noncontiguous genome sequence of Ruminococcaceae bacterium ASD2818.</title>
        <authorList>
            <person name="Chaplin A.V."/>
            <person name="Sokolova S.R."/>
            <person name="Kochetkova T.O."/>
            <person name="Goltsov A.Y."/>
            <person name="Trofimov D.Y."/>
            <person name="Efimov B.A."/>
        </authorList>
    </citation>
    <scope>NUCLEOTIDE SEQUENCE [LARGE SCALE GENOMIC DNA]</scope>
    <source>
        <strain evidence="3 4">ASD2818</strain>
    </source>
</reference>
<dbReference type="Proteomes" id="UP000249377">
    <property type="component" value="Unassembled WGS sequence"/>
</dbReference>
<keyword evidence="1" id="KW-0175">Coiled coil</keyword>
<accession>A0A328UCQ9</accession>
<dbReference type="PRINTS" id="PR00679">
    <property type="entry name" value="PROHIBITIN"/>
</dbReference>
<organism evidence="3 4">
    <name type="scientific">Hydrogeniiclostridium mannosilyticum</name>
    <dbReference type="NCBI Taxonomy" id="2764322"/>
    <lineage>
        <taxon>Bacteria</taxon>
        <taxon>Bacillati</taxon>
        <taxon>Bacillota</taxon>
        <taxon>Clostridia</taxon>
        <taxon>Eubacteriales</taxon>
        <taxon>Acutalibacteraceae</taxon>
        <taxon>Hydrogeniiclostridium</taxon>
    </lineage>
</organism>
<evidence type="ECO:0000313" key="3">
    <source>
        <dbReference type="EMBL" id="RAQ29346.1"/>
    </source>
</evidence>
<feature type="coiled-coil region" evidence="1">
    <location>
        <begin position="180"/>
        <end position="225"/>
    </location>
</feature>
<dbReference type="SUPFAM" id="SSF117892">
    <property type="entry name" value="Band 7/SPFH domain"/>
    <property type="match status" value="1"/>
</dbReference>
<evidence type="ECO:0000256" key="1">
    <source>
        <dbReference type="SAM" id="Coils"/>
    </source>
</evidence>
<sequence length="268" mass="29042">MGKWIIPLVIVVCAAVLVGFSVHSVPAGHTGVVTRFGAVDENGLDEGLHFVVPFVTKVIDINNQVLKAEVASSSASKDLQTVDSTVALNYRVPNKNAPSIYKNIGYDFENVVIVPAIQEAVKSVTAQYTAEELITSRQTVGEEMKQAITEKIAAYGFSTESLNIVDFQFSEEFNAAIEAKQTAQQNALKAEQDLARIKIEAEQKVAQAEAEAESYRLKSQELTEELIKMAMIDKWDGQLPKVVSDGGNLFDLDSILTGSNSSSAVQGE</sequence>
<name>A0A328UCQ9_9FIRM</name>